<sequence length="398" mass="45170">MTVTENERKAHDAADAGSAEAELRQAEREARQAENRAKREVHRAEQRALREAQRRKNQRARAVARGNLVPGQGEFNILIVAQNGRLAREAVLFAASLRRNSPKWSGRLIVAEPTGDGAWQGVNTRLSDRERGVLQDLDAEIVPLHAQAFGRDYPNGNKIEALELLPPAEPFLFFDTDTVVLGELSDLGIDFQRPCASMRRTGTWPIPPLYGPGYSAIWKSLYDRFSLDFSTTLDLAQPDEHWERYLYFNAGWFTGDDPREFGRRFREWAIAIRDEPGDELACQSLYPWLDQIVLPLVIHSFAGGRPGPEMAGLDGHLTCHYRNLSLLYAREADDIVTLVEELILDPLIAPVFAEDEAVQRLVLDGMGREKLRPMFEQNAAQPEQNIRHKLKRAELWFH</sequence>
<feature type="compositionally biased region" description="Basic and acidic residues" evidence="1">
    <location>
        <begin position="1"/>
        <end position="14"/>
    </location>
</feature>
<name>A0ABU2HRU0_9RHOB</name>
<dbReference type="EMBL" id="JAVQLW010000001">
    <property type="protein sequence ID" value="MDS9467770.1"/>
    <property type="molecule type" value="Genomic_DNA"/>
</dbReference>
<evidence type="ECO:0000256" key="1">
    <source>
        <dbReference type="SAM" id="MobiDB-lite"/>
    </source>
</evidence>
<dbReference type="RefSeq" id="WP_311159938.1">
    <property type="nucleotide sequence ID" value="NZ_JAVQLW010000001.1"/>
</dbReference>
<protein>
    <recommendedName>
        <fullName evidence="4">Glycosyl transferase</fullName>
    </recommendedName>
</protein>
<comment type="caution">
    <text evidence="2">The sequence shown here is derived from an EMBL/GenBank/DDBJ whole genome shotgun (WGS) entry which is preliminary data.</text>
</comment>
<dbReference type="Proteomes" id="UP001269144">
    <property type="component" value="Unassembled WGS sequence"/>
</dbReference>
<dbReference type="SUPFAM" id="SSF53448">
    <property type="entry name" value="Nucleotide-diphospho-sugar transferases"/>
    <property type="match status" value="1"/>
</dbReference>
<feature type="region of interest" description="Disordered" evidence="1">
    <location>
        <begin position="1"/>
        <end position="58"/>
    </location>
</feature>
<gene>
    <name evidence="2" type="ORF">RGQ15_09345</name>
</gene>
<evidence type="ECO:0008006" key="4">
    <source>
        <dbReference type="Google" id="ProtNLM"/>
    </source>
</evidence>
<organism evidence="2 3">
    <name type="scientific">Paracoccus aurantius</name>
    <dbReference type="NCBI Taxonomy" id="3073814"/>
    <lineage>
        <taxon>Bacteria</taxon>
        <taxon>Pseudomonadati</taxon>
        <taxon>Pseudomonadota</taxon>
        <taxon>Alphaproteobacteria</taxon>
        <taxon>Rhodobacterales</taxon>
        <taxon>Paracoccaceae</taxon>
        <taxon>Paracoccus</taxon>
    </lineage>
</organism>
<feature type="compositionally biased region" description="Basic and acidic residues" evidence="1">
    <location>
        <begin position="21"/>
        <end position="54"/>
    </location>
</feature>
<accession>A0ABU2HRU0</accession>
<evidence type="ECO:0000313" key="3">
    <source>
        <dbReference type="Proteomes" id="UP001269144"/>
    </source>
</evidence>
<proteinExistence type="predicted"/>
<dbReference type="InterPro" id="IPR029044">
    <property type="entry name" value="Nucleotide-diphossugar_trans"/>
</dbReference>
<reference evidence="3" key="1">
    <citation type="submission" date="2023-07" db="EMBL/GenBank/DDBJ databases">
        <title>Paracoccus sp. MBLB3053 whole genome sequence.</title>
        <authorList>
            <person name="Hwang C.Y."/>
            <person name="Cho E.-S."/>
            <person name="Seo M.-J."/>
        </authorList>
    </citation>
    <scope>NUCLEOTIDE SEQUENCE [LARGE SCALE GENOMIC DNA]</scope>
    <source>
        <strain evidence="3">MBLB3053</strain>
    </source>
</reference>
<evidence type="ECO:0000313" key="2">
    <source>
        <dbReference type="EMBL" id="MDS9467770.1"/>
    </source>
</evidence>
<keyword evidence="3" id="KW-1185">Reference proteome</keyword>